<name>A0A9D6LT10_9BACT</name>
<reference evidence="1" key="1">
    <citation type="submission" date="2020-07" db="EMBL/GenBank/DDBJ databases">
        <title>Huge and variable diversity of episymbiotic CPR bacteria and DPANN archaea in groundwater ecosystems.</title>
        <authorList>
            <person name="He C.Y."/>
            <person name="Keren R."/>
            <person name="Whittaker M."/>
            <person name="Farag I.F."/>
            <person name="Doudna J."/>
            <person name="Cate J.H.D."/>
            <person name="Banfield J.F."/>
        </authorList>
    </citation>
    <scope>NUCLEOTIDE SEQUENCE</scope>
    <source>
        <strain evidence="1">NC_groundwater_972_Pr1_S-0.2um_49_27</strain>
    </source>
</reference>
<evidence type="ECO:0000313" key="2">
    <source>
        <dbReference type="Proteomes" id="UP000808388"/>
    </source>
</evidence>
<sequence length="198" mass="21779">MADWISLKTVANKEGDMGTVEATVLVRERRQPDINKRVTFFLNGIAAQEERRTSDHGRANYKWSGLAAGNYLITAQCEALEDHARETIETPKMREKKKPAKLRVSDTGEPGNWRLLISAADADDQLIGDCPVTVEVAGIKQSNLKTEADGSLSFSFTGNEGALVRVIAGLNDELIWEKILPGKNFGPADKSWLKGLKP</sequence>
<evidence type="ECO:0000313" key="1">
    <source>
        <dbReference type="EMBL" id="MBI3627556.1"/>
    </source>
</evidence>
<protein>
    <submittedName>
        <fullName evidence="1">Uncharacterized protein</fullName>
    </submittedName>
</protein>
<accession>A0A9D6LT10</accession>
<gene>
    <name evidence="1" type="ORF">HY220_02290</name>
</gene>
<organism evidence="1 2">
    <name type="scientific">Candidatus Sungiibacteriota bacterium</name>
    <dbReference type="NCBI Taxonomy" id="2750080"/>
    <lineage>
        <taxon>Bacteria</taxon>
        <taxon>Candidatus Sungiibacteriota</taxon>
    </lineage>
</organism>
<dbReference type="Proteomes" id="UP000808388">
    <property type="component" value="Unassembled WGS sequence"/>
</dbReference>
<dbReference type="AlphaFoldDB" id="A0A9D6LT10"/>
<dbReference type="EMBL" id="JACQCQ010000009">
    <property type="protein sequence ID" value="MBI3627556.1"/>
    <property type="molecule type" value="Genomic_DNA"/>
</dbReference>
<proteinExistence type="predicted"/>
<comment type="caution">
    <text evidence="1">The sequence shown here is derived from an EMBL/GenBank/DDBJ whole genome shotgun (WGS) entry which is preliminary data.</text>
</comment>